<dbReference type="Pfam" id="PF16565">
    <property type="entry name" value="MIT_C"/>
    <property type="match status" value="1"/>
</dbReference>
<feature type="domain" description="MIT" evidence="1">
    <location>
        <begin position="5"/>
        <end position="82"/>
    </location>
</feature>
<dbReference type="InterPro" id="IPR032341">
    <property type="entry name" value="MITD1_C"/>
</dbReference>
<dbReference type="OrthoDB" id="19553at2759"/>
<dbReference type="InterPro" id="IPR036181">
    <property type="entry name" value="MIT_dom_sf"/>
</dbReference>
<dbReference type="PANTHER" id="PTHR21222">
    <property type="entry name" value="MIT DOMAIN-CONTAINING PROTEIN 1"/>
    <property type="match status" value="1"/>
</dbReference>
<accession>A0A7J7KF74</accession>
<evidence type="ECO:0000259" key="1">
    <source>
        <dbReference type="SMART" id="SM00745"/>
    </source>
</evidence>
<dbReference type="AlphaFoldDB" id="A0A7J7KF74"/>
<dbReference type="InterPro" id="IPR038113">
    <property type="entry name" value="MITD1_C_sf"/>
</dbReference>
<evidence type="ECO:0000313" key="3">
    <source>
        <dbReference type="Proteomes" id="UP000593567"/>
    </source>
</evidence>
<name>A0A7J7KF74_BUGNE</name>
<dbReference type="SMART" id="SM00745">
    <property type="entry name" value="MIT"/>
    <property type="match status" value="1"/>
</dbReference>
<dbReference type="Gene3D" id="3.30.870.30">
    <property type="entry name" value="MITD, C-terminal phospholipase D-like domain"/>
    <property type="match status" value="1"/>
</dbReference>
<keyword evidence="3" id="KW-1185">Reference proteome</keyword>
<gene>
    <name evidence="2" type="ORF">EB796_004390</name>
</gene>
<dbReference type="PANTHER" id="PTHR21222:SF1">
    <property type="entry name" value="MIT DOMAIN-CONTAINING PROTEIN 1"/>
    <property type="match status" value="1"/>
</dbReference>
<protein>
    <submittedName>
        <fullName evidence="2">MITD1</fullName>
    </submittedName>
</protein>
<dbReference type="Proteomes" id="UP000593567">
    <property type="component" value="Unassembled WGS sequence"/>
</dbReference>
<comment type="caution">
    <text evidence="2">The sequence shown here is derived from an EMBL/GenBank/DDBJ whole genome shotgun (WGS) entry which is preliminary data.</text>
</comment>
<dbReference type="EMBL" id="VXIV02000590">
    <property type="protein sequence ID" value="KAF6037310.1"/>
    <property type="molecule type" value="Genomic_DNA"/>
</dbReference>
<dbReference type="InterPro" id="IPR052817">
    <property type="entry name" value="MIT_domain_contain_protein1"/>
</dbReference>
<dbReference type="Pfam" id="PF04212">
    <property type="entry name" value="MIT"/>
    <property type="match status" value="1"/>
</dbReference>
<sequence>MSDITGGLETSGIGLIKRAIELDRSKRYTESLICYQEGLQLLMQASKATGRSEAGKTALRNKMVEYMDRAEWIKSHIDKEKTTGRYHEQIFIEENSTGFSYESLVSRFLLEKCERVEIDDPYIRSHHQIVNFLKFAELLVKSQCGLRVIKLRTSADTTDHQQQQTKLAEIGSSLATHHVTLHTEFSSSLHDREIRLSNNWTIKIGRGLDYFKPAPGKLAIGAFNYDLRPCRQTTVDIFYKSPP</sequence>
<organism evidence="2 3">
    <name type="scientific">Bugula neritina</name>
    <name type="common">Brown bryozoan</name>
    <name type="synonym">Sertularia neritina</name>
    <dbReference type="NCBI Taxonomy" id="10212"/>
    <lineage>
        <taxon>Eukaryota</taxon>
        <taxon>Metazoa</taxon>
        <taxon>Spiralia</taxon>
        <taxon>Lophotrochozoa</taxon>
        <taxon>Bryozoa</taxon>
        <taxon>Gymnolaemata</taxon>
        <taxon>Cheilostomatida</taxon>
        <taxon>Flustrina</taxon>
        <taxon>Buguloidea</taxon>
        <taxon>Bugulidae</taxon>
        <taxon>Bugula</taxon>
    </lineage>
</organism>
<dbReference type="InterPro" id="IPR007330">
    <property type="entry name" value="MIT_dom"/>
</dbReference>
<dbReference type="SUPFAM" id="SSF116846">
    <property type="entry name" value="MIT domain"/>
    <property type="match status" value="1"/>
</dbReference>
<dbReference type="Gene3D" id="1.20.58.80">
    <property type="entry name" value="Phosphotransferase system, lactose/cellobiose-type IIA subunit"/>
    <property type="match status" value="1"/>
</dbReference>
<reference evidence="2" key="1">
    <citation type="submission" date="2020-06" db="EMBL/GenBank/DDBJ databases">
        <title>Draft genome of Bugula neritina, a colonial animal packing powerful symbionts and potential medicines.</title>
        <authorList>
            <person name="Rayko M."/>
        </authorList>
    </citation>
    <scope>NUCLEOTIDE SEQUENCE [LARGE SCALE GENOMIC DNA]</scope>
    <source>
        <strain evidence="2">Kwan_BN1</strain>
    </source>
</reference>
<evidence type="ECO:0000313" key="2">
    <source>
        <dbReference type="EMBL" id="KAF6037310.1"/>
    </source>
</evidence>
<proteinExistence type="predicted"/>